<sequence>MRRRLSVAVAAVALTTVGCGPSAPDYQSIWSTTPTTTTTTPTEAPTQSFSEYLESVGVVGRPVAADQLKDLTISIPMPDGWQPYVNENLAPGTRTITKGNGYPSAMLVVFELTGKVDAAEAIKHADADAEMSENFKKLNGSKDNFRGFPSSMIEGSYDLQGQRMQSYNRVVIATGKPTKPDAPGQQYLVQLTVTSFADEAQADGPDIEAIIKGFTVKVP</sequence>
<proteinExistence type="predicted"/>
<name>A0ABT1M241_9MYCO</name>
<dbReference type="Gene3D" id="3.40.1000.10">
    <property type="entry name" value="Mog1/PsbP, alpha/beta/alpha sandwich"/>
    <property type="match status" value="1"/>
</dbReference>
<dbReference type="Proteomes" id="UP001651690">
    <property type="component" value="Unassembled WGS sequence"/>
</dbReference>
<dbReference type="Pfam" id="PF10738">
    <property type="entry name" value="Lpp-LpqN"/>
    <property type="match status" value="1"/>
</dbReference>
<reference evidence="2 3" key="1">
    <citation type="submission" date="2022-06" db="EMBL/GenBank/DDBJ databases">
        <title>Mycolicibacterium sp. CAU 1645 isolated from seawater.</title>
        <authorList>
            <person name="Kim W."/>
        </authorList>
    </citation>
    <scope>NUCLEOTIDE SEQUENCE [LARGE SCALE GENOMIC DNA]</scope>
    <source>
        <strain evidence="2 3">CAU 1645</strain>
    </source>
</reference>
<dbReference type="PROSITE" id="PS51257">
    <property type="entry name" value="PROKAR_LIPOPROTEIN"/>
    <property type="match status" value="1"/>
</dbReference>
<organism evidence="2 3">
    <name type="scientific">Mycolicibacterium arenosum</name>
    <dbReference type="NCBI Taxonomy" id="2952157"/>
    <lineage>
        <taxon>Bacteria</taxon>
        <taxon>Bacillati</taxon>
        <taxon>Actinomycetota</taxon>
        <taxon>Actinomycetes</taxon>
        <taxon>Mycobacteriales</taxon>
        <taxon>Mycobacteriaceae</taxon>
        <taxon>Mycolicibacterium</taxon>
    </lineage>
</organism>
<keyword evidence="3" id="KW-1185">Reference proteome</keyword>
<keyword evidence="1" id="KW-0732">Signal</keyword>
<evidence type="ECO:0000313" key="2">
    <source>
        <dbReference type="EMBL" id="MCP9271917.1"/>
    </source>
</evidence>
<dbReference type="InterPro" id="IPR019674">
    <property type="entry name" value="Lipoprotein_LpqN/LpqT-like"/>
</dbReference>
<comment type="caution">
    <text evidence="2">The sequence shown here is derived from an EMBL/GenBank/DDBJ whole genome shotgun (WGS) entry which is preliminary data.</text>
</comment>
<protein>
    <submittedName>
        <fullName evidence="2">LpqN/LpqT family lipoprotein</fullName>
    </submittedName>
</protein>
<accession>A0ABT1M241</accession>
<evidence type="ECO:0000256" key="1">
    <source>
        <dbReference type="ARBA" id="ARBA00022729"/>
    </source>
</evidence>
<evidence type="ECO:0000313" key="3">
    <source>
        <dbReference type="Proteomes" id="UP001651690"/>
    </source>
</evidence>
<keyword evidence="2" id="KW-0449">Lipoprotein</keyword>
<gene>
    <name evidence="2" type="ORF">NM203_06940</name>
</gene>
<dbReference type="EMBL" id="JANDBD010000002">
    <property type="protein sequence ID" value="MCP9271917.1"/>
    <property type="molecule type" value="Genomic_DNA"/>
</dbReference>